<evidence type="ECO:0000256" key="6">
    <source>
        <dbReference type="ARBA" id="ARBA00023136"/>
    </source>
</evidence>
<reference evidence="10" key="1">
    <citation type="submission" date="2022-07" db="EMBL/GenBank/DDBJ databases">
        <title>Genome analysis of Parmales, a sister group of diatoms, reveals the evolutionary specialization of diatoms from phago-mixotrophs to photoautotrophs.</title>
        <authorList>
            <person name="Ban H."/>
            <person name="Sato S."/>
            <person name="Yoshikawa S."/>
            <person name="Kazumasa Y."/>
            <person name="Nakamura Y."/>
            <person name="Ichinomiya M."/>
            <person name="Saitoh K."/>
            <person name="Sato N."/>
            <person name="Blanc-Mathieu R."/>
            <person name="Endo H."/>
            <person name="Kuwata A."/>
            <person name="Ogata H."/>
        </authorList>
    </citation>
    <scope>NUCLEOTIDE SEQUENCE</scope>
</reference>
<evidence type="ECO:0000259" key="9">
    <source>
        <dbReference type="SMART" id="SM01190"/>
    </source>
</evidence>
<name>A0A9W7E3M7_9STRA</name>
<dbReference type="OrthoDB" id="1929172at2759"/>
<dbReference type="SMART" id="SM01190">
    <property type="entry name" value="EMP24_GP25L"/>
    <property type="match status" value="1"/>
</dbReference>
<keyword evidence="4" id="KW-0732">Signal</keyword>
<sequence>MTFLPPSWPSRNEKKARSNNEASATATTTTYTVEILAGDDRLLKQQVRVDNEDVPIIRVESMYELVKDKVHKQSSGDFNFELCFTASSRYGTGGVIGWHMEERNVVSETERLSKEHISGLQKHLETAYGTGQSVVKEFNYLKNREIRMHQTSESTNRRILIFSCSSIVGLLGFSAVQLWWLRRWFKSKKLL</sequence>
<comment type="similarity">
    <text evidence="2">Belongs to the EMP24/GP25L family.</text>
</comment>
<evidence type="ECO:0000313" key="11">
    <source>
        <dbReference type="Proteomes" id="UP001165082"/>
    </source>
</evidence>
<dbReference type="EMBL" id="BRXZ01002544">
    <property type="protein sequence ID" value="GMH64563.1"/>
    <property type="molecule type" value="Genomic_DNA"/>
</dbReference>
<keyword evidence="5 8" id="KW-1133">Transmembrane helix</keyword>
<evidence type="ECO:0000256" key="3">
    <source>
        <dbReference type="ARBA" id="ARBA00022692"/>
    </source>
</evidence>
<proteinExistence type="inferred from homology"/>
<comment type="subcellular location">
    <subcellularLocation>
        <location evidence="1">Membrane</location>
        <topology evidence="1">Single-pass type I membrane protein</topology>
    </subcellularLocation>
</comment>
<dbReference type="PANTHER" id="PTHR22811">
    <property type="entry name" value="TRANSMEMBRANE EMP24 DOMAIN-CONTAINING PROTEIN"/>
    <property type="match status" value="1"/>
</dbReference>
<dbReference type="Pfam" id="PF01105">
    <property type="entry name" value="EMP24_GP25L"/>
    <property type="match status" value="1"/>
</dbReference>
<keyword evidence="6 8" id="KW-0472">Membrane</keyword>
<keyword evidence="11" id="KW-1185">Reference proteome</keyword>
<protein>
    <recommendedName>
        <fullName evidence="9">GOLD domain-containing protein</fullName>
    </recommendedName>
</protein>
<feature type="domain" description="GOLD" evidence="9">
    <location>
        <begin position="30"/>
        <end position="186"/>
    </location>
</feature>
<dbReference type="Proteomes" id="UP001165082">
    <property type="component" value="Unassembled WGS sequence"/>
</dbReference>
<evidence type="ECO:0000313" key="10">
    <source>
        <dbReference type="EMBL" id="GMH64563.1"/>
    </source>
</evidence>
<keyword evidence="3 8" id="KW-0812">Transmembrane</keyword>
<dbReference type="InterPro" id="IPR009038">
    <property type="entry name" value="GOLD_dom"/>
</dbReference>
<dbReference type="AlphaFoldDB" id="A0A9W7E3M7"/>
<feature type="region of interest" description="Disordered" evidence="7">
    <location>
        <begin position="1"/>
        <end position="25"/>
    </location>
</feature>
<dbReference type="InterPro" id="IPR015720">
    <property type="entry name" value="Emp24-like"/>
</dbReference>
<evidence type="ECO:0000256" key="1">
    <source>
        <dbReference type="ARBA" id="ARBA00004479"/>
    </source>
</evidence>
<feature type="transmembrane region" description="Helical" evidence="8">
    <location>
        <begin position="159"/>
        <end position="181"/>
    </location>
</feature>
<gene>
    <name evidence="10" type="ORF">TrRE_jg3695</name>
</gene>
<evidence type="ECO:0000256" key="4">
    <source>
        <dbReference type="ARBA" id="ARBA00022729"/>
    </source>
</evidence>
<comment type="caution">
    <text evidence="10">The sequence shown here is derived from an EMBL/GenBank/DDBJ whole genome shotgun (WGS) entry which is preliminary data.</text>
</comment>
<organism evidence="10 11">
    <name type="scientific">Triparma retinervis</name>
    <dbReference type="NCBI Taxonomy" id="2557542"/>
    <lineage>
        <taxon>Eukaryota</taxon>
        <taxon>Sar</taxon>
        <taxon>Stramenopiles</taxon>
        <taxon>Ochrophyta</taxon>
        <taxon>Bolidophyceae</taxon>
        <taxon>Parmales</taxon>
        <taxon>Triparmaceae</taxon>
        <taxon>Triparma</taxon>
    </lineage>
</organism>
<dbReference type="GO" id="GO:0016020">
    <property type="term" value="C:membrane"/>
    <property type="evidence" value="ECO:0007669"/>
    <property type="project" value="UniProtKB-SubCell"/>
</dbReference>
<evidence type="ECO:0000256" key="7">
    <source>
        <dbReference type="SAM" id="MobiDB-lite"/>
    </source>
</evidence>
<evidence type="ECO:0000256" key="8">
    <source>
        <dbReference type="SAM" id="Phobius"/>
    </source>
</evidence>
<evidence type="ECO:0000256" key="5">
    <source>
        <dbReference type="ARBA" id="ARBA00022989"/>
    </source>
</evidence>
<accession>A0A9W7E3M7</accession>
<evidence type="ECO:0000256" key="2">
    <source>
        <dbReference type="ARBA" id="ARBA00007104"/>
    </source>
</evidence>